<feature type="domain" description="Nucleoside phosphorylase" evidence="6">
    <location>
        <begin position="3"/>
        <end position="227"/>
    </location>
</feature>
<evidence type="ECO:0000256" key="1">
    <source>
        <dbReference type="ARBA" id="ARBA00004945"/>
    </source>
</evidence>
<dbReference type="EMBL" id="CP009288">
    <property type="protein sequence ID" value="AIQ11790.1"/>
    <property type="molecule type" value="Genomic_DNA"/>
</dbReference>
<dbReference type="PANTHER" id="PTHR46832">
    <property type="entry name" value="5'-METHYLTHIOADENOSINE/S-ADENOSYLHOMOCYSTEINE NUCLEOSIDASE"/>
    <property type="match status" value="1"/>
</dbReference>
<evidence type="ECO:0000313" key="8">
    <source>
        <dbReference type="Proteomes" id="UP000029409"/>
    </source>
</evidence>
<dbReference type="GO" id="GO:0019284">
    <property type="term" value="P:L-methionine salvage from S-adenosylmethionine"/>
    <property type="evidence" value="ECO:0007669"/>
    <property type="project" value="TreeGrafter"/>
</dbReference>
<dbReference type="InterPro" id="IPR010049">
    <property type="entry name" value="MTA_SAH_Nsdase"/>
</dbReference>
<dbReference type="OrthoDB" id="9792278at2"/>
<keyword evidence="4 7" id="KW-0378">Hydrolase</keyword>
<keyword evidence="7" id="KW-0326">Glycosidase</keyword>
<dbReference type="UniPathway" id="UPA00904">
    <property type="reaction ID" value="UER00871"/>
</dbReference>
<dbReference type="GO" id="GO:0019509">
    <property type="term" value="P:L-methionine salvage from methylthioadenosine"/>
    <property type="evidence" value="ECO:0007669"/>
    <property type="project" value="UniProtKB-UniPathway"/>
</dbReference>
<reference evidence="7 8" key="1">
    <citation type="submission" date="2014-08" db="EMBL/GenBank/DDBJ databases">
        <title>Comparative genomics of the Paenibacillus odorifer group.</title>
        <authorList>
            <person name="den Bakker H.C."/>
            <person name="Tsai Y.-C."/>
            <person name="Martin N."/>
            <person name="Korlach J."/>
            <person name="Wiedmann M."/>
        </authorList>
    </citation>
    <scope>NUCLEOTIDE SEQUENCE [LARGE SCALE GENOMIC DNA]</scope>
    <source>
        <strain evidence="7 8">DSM 1735</strain>
    </source>
</reference>
<dbReference type="InterPro" id="IPR035994">
    <property type="entry name" value="Nucleoside_phosphorylase_sf"/>
</dbReference>
<dbReference type="NCBIfam" id="NF004079">
    <property type="entry name" value="PRK05584.1"/>
    <property type="match status" value="1"/>
</dbReference>
<keyword evidence="5" id="KW-0486">Methionine biosynthesis</keyword>
<dbReference type="EC" id="3.2.2.9" evidence="2"/>
<dbReference type="AlphaFoldDB" id="A0A089HM47"/>
<dbReference type="CDD" id="cd09008">
    <property type="entry name" value="MTAN"/>
    <property type="match status" value="1"/>
</dbReference>
<dbReference type="GO" id="GO:0005829">
    <property type="term" value="C:cytosol"/>
    <property type="evidence" value="ECO:0007669"/>
    <property type="project" value="TreeGrafter"/>
</dbReference>
<gene>
    <name evidence="7" type="ORF">PDUR_07470</name>
</gene>
<dbReference type="GO" id="GO:0009164">
    <property type="term" value="P:nucleoside catabolic process"/>
    <property type="evidence" value="ECO:0007669"/>
    <property type="project" value="InterPro"/>
</dbReference>
<dbReference type="Proteomes" id="UP000029409">
    <property type="component" value="Chromosome"/>
</dbReference>
<sequence length="240" mass="25980">MSIAIIGAMEEEVEWLLGRLKNVHRSEAAGGIYYTGTLDGREIVLLQSGVGKVNAALTTALLIERYQPELIINTGSAGGIGSGLRIGDVVVAAELAYSDVDATAFQRYVYGQVPRMPARYPVQEEFLALARQLSAAREPEERVFTGLITTADSFIGRREAADFIRERFPEALATDMEGAAVAQTAYRFGVPFLAVRAISDIAGSAAEELFTSNLDLAALNAARFVLEWLDLYHPAYSTGI</sequence>
<keyword evidence="3" id="KW-0028">Amino-acid biosynthesis</keyword>
<comment type="pathway">
    <text evidence="1">Amino-acid biosynthesis; L-methionine biosynthesis via salvage pathway; S-methyl-5-thio-alpha-D-ribose 1-phosphate from S-methyl-5'-thioadenosine (hydrolase route): step 1/2.</text>
</comment>
<accession>A0A089HM47</accession>
<keyword evidence="8" id="KW-1185">Reference proteome</keyword>
<dbReference type="Pfam" id="PF01048">
    <property type="entry name" value="PNP_UDP_1"/>
    <property type="match status" value="1"/>
</dbReference>
<dbReference type="KEGG" id="pdu:PDUR_07470"/>
<dbReference type="GO" id="GO:0008930">
    <property type="term" value="F:methylthioadenosine nucleosidase activity"/>
    <property type="evidence" value="ECO:0007669"/>
    <property type="project" value="InterPro"/>
</dbReference>
<dbReference type="STRING" id="44251.PDUR_07470"/>
<evidence type="ECO:0000256" key="3">
    <source>
        <dbReference type="ARBA" id="ARBA00022605"/>
    </source>
</evidence>
<name>A0A089HM47_PAEDU</name>
<organism evidence="7 8">
    <name type="scientific">Paenibacillus durus</name>
    <name type="common">Paenibacillus azotofixans</name>
    <dbReference type="NCBI Taxonomy" id="44251"/>
    <lineage>
        <taxon>Bacteria</taxon>
        <taxon>Bacillati</taxon>
        <taxon>Bacillota</taxon>
        <taxon>Bacilli</taxon>
        <taxon>Bacillales</taxon>
        <taxon>Paenibacillaceae</taxon>
        <taxon>Paenibacillus</taxon>
    </lineage>
</organism>
<evidence type="ECO:0000256" key="2">
    <source>
        <dbReference type="ARBA" id="ARBA00011974"/>
    </source>
</evidence>
<dbReference type="PANTHER" id="PTHR46832:SF1">
    <property type="entry name" value="5'-METHYLTHIOADENOSINE_S-ADENOSYLHOMOCYSTEINE NUCLEOSIDASE"/>
    <property type="match status" value="1"/>
</dbReference>
<protein>
    <recommendedName>
        <fullName evidence="2">adenosylhomocysteine nucleosidase</fullName>
        <ecNumber evidence="2">3.2.2.9</ecNumber>
    </recommendedName>
</protein>
<dbReference type="SUPFAM" id="SSF53167">
    <property type="entry name" value="Purine and uridine phosphorylases"/>
    <property type="match status" value="1"/>
</dbReference>
<dbReference type="RefSeq" id="WP_042205667.1">
    <property type="nucleotide sequence ID" value="NZ_CP009288.1"/>
</dbReference>
<dbReference type="eggNOG" id="COG0775">
    <property type="taxonomic scope" value="Bacteria"/>
</dbReference>
<dbReference type="Gene3D" id="3.40.50.1580">
    <property type="entry name" value="Nucleoside phosphorylase domain"/>
    <property type="match status" value="1"/>
</dbReference>
<dbReference type="GO" id="GO:0008782">
    <property type="term" value="F:adenosylhomocysteine nucleosidase activity"/>
    <property type="evidence" value="ECO:0007669"/>
    <property type="project" value="UniProtKB-EC"/>
</dbReference>
<evidence type="ECO:0000256" key="5">
    <source>
        <dbReference type="ARBA" id="ARBA00023167"/>
    </source>
</evidence>
<evidence type="ECO:0000259" key="6">
    <source>
        <dbReference type="Pfam" id="PF01048"/>
    </source>
</evidence>
<dbReference type="NCBIfam" id="TIGR01704">
    <property type="entry name" value="MTA_SAH-Nsdase"/>
    <property type="match status" value="1"/>
</dbReference>
<proteinExistence type="predicted"/>
<evidence type="ECO:0000313" key="7">
    <source>
        <dbReference type="EMBL" id="AIQ11790.1"/>
    </source>
</evidence>
<dbReference type="InterPro" id="IPR000845">
    <property type="entry name" value="Nucleoside_phosphorylase_d"/>
</dbReference>
<evidence type="ECO:0000256" key="4">
    <source>
        <dbReference type="ARBA" id="ARBA00022801"/>
    </source>
</evidence>